<reference evidence="1" key="1">
    <citation type="submission" date="2013-12" db="EMBL/GenBank/DDBJ databases">
        <authorList>
            <person name="Aslett M."/>
        </authorList>
    </citation>
    <scope>NUCLEOTIDE SEQUENCE [LARGE SCALE GENOMIC DNA]</scope>
    <source>
        <strain evidence="1">Lindley</strain>
    </source>
</reference>
<dbReference type="Proteomes" id="UP000050741">
    <property type="component" value="Unassembled WGS sequence"/>
</dbReference>
<protein>
    <submittedName>
        <fullName evidence="2">Tyrosinase-related protein 1</fullName>
    </submittedName>
</protein>
<dbReference type="WBParaSite" id="GPLIN_001531800">
    <property type="protein sequence ID" value="GPLIN_001531800"/>
    <property type="gene ID" value="GPLIN_001531800"/>
</dbReference>
<reference evidence="2" key="3">
    <citation type="submission" date="2016-06" db="UniProtKB">
        <authorList>
            <consortium name="WormBaseParasite"/>
        </authorList>
    </citation>
    <scope>IDENTIFICATION</scope>
</reference>
<keyword evidence="1" id="KW-1185">Reference proteome</keyword>
<name>A0A183CR10_GLOPA</name>
<proteinExistence type="predicted"/>
<reference evidence="1" key="2">
    <citation type="submission" date="2014-05" db="EMBL/GenBank/DDBJ databases">
        <title>The genome and life-stage specific transcriptomes of Globodera pallida elucidate key aspects of plant parasitism by a cyst nematode.</title>
        <authorList>
            <person name="Cotton J.A."/>
            <person name="Lilley C.J."/>
            <person name="Jones L.M."/>
            <person name="Kikuchi T."/>
            <person name="Reid A.J."/>
            <person name="Thorpe P."/>
            <person name="Tsai I.J."/>
            <person name="Beasley H."/>
            <person name="Blok V."/>
            <person name="Cock P.J.A."/>
            <person name="Van den Akker S.E."/>
            <person name="Holroyd N."/>
            <person name="Hunt M."/>
            <person name="Mantelin S."/>
            <person name="Naghra H."/>
            <person name="Pain A."/>
            <person name="Palomares-Rius J.E."/>
            <person name="Zarowiecki M."/>
            <person name="Berriman M."/>
            <person name="Jones J.T."/>
            <person name="Urwin P.E."/>
        </authorList>
    </citation>
    <scope>NUCLEOTIDE SEQUENCE [LARGE SCALE GENOMIC DNA]</scope>
    <source>
        <strain evidence="1">Lindley</strain>
    </source>
</reference>
<sequence>CYTCDYDNYNAVANQYGGADTPYYPASYSGGGYPYSNGRYGQLDFSVNSTSFAVFTRFHGRHFASGGFDRRRAQIEMRSKCR</sequence>
<evidence type="ECO:0000313" key="1">
    <source>
        <dbReference type="Proteomes" id="UP000050741"/>
    </source>
</evidence>
<dbReference type="AlphaFoldDB" id="A0A183CR10"/>
<evidence type="ECO:0000313" key="2">
    <source>
        <dbReference type="WBParaSite" id="GPLIN_001531800"/>
    </source>
</evidence>
<organism evidence="1 2">
    <name type="scientific">Globodera pallida</name>
    <name type="common">Potato cyst nematode worm</name>
    <name type="synonym">Heterodera pallida</name>
    <dbReference type="NCBI Taxonomy" id="36090"/>
    <lineage>
        <taxon>Eukaryota</taxon>
        <taxon>Metazoa</taxon>
        <taxon>Ecdysozoa</taxon>
        <taxon>Nematoda</taxon>
        <taxon>Chromadorea</taxon>
        <taxon>Rhabditida</taxon>
        <taxon>Tylenchina</taxon>
        <taxon>Tylenchomorpha</taxon>
        <taxon>Tylenchoidea</taxon>
        <taxon>Heteroderidae</taxon>
        <taxon>Heteroderinae</taxon>
        <taxon>Globodera</taxon>
    </lineage>
</organism>
<accession>A0A183CR10</accession>